<reference evidence="2" key="1">
    <citation type="submission" date="2024-03" db="EMBL/GenBank/DDBJ databases">
        <title>Chitinophaga horti sp. nov., isolated from garden soil.</title>
        <authorList>
            <person name="Lee D.S."/>
            <person name="Han D.M."/>
            <person name="Baek J.H."/>
            <person name="Choi D.G."/>
            <person name="Jeon J.H."/>
            <person name="Jeon C.O."/>
        </authorList>
    </citation>
    <scope>NUCLEOTIDE SEQUENCE [LARGE SCALE GENOMIC DNA]</scope>
    <source>
        <strain evidence="2">GPA1</strain>
    </source>
</reference>
<organism evidence="1 2">
    <name type="scientific">Chitinophaga pollutisoli</name>
    <dbReference type="NCBI Taxonomy" id="3133966"/>
    <lineage>
        <taxon>Bacteria</taxon>
        <taxon>Pseudomonadati</taxon>
        <taxon>Bacteroidota</taxon>
        <taxon>Chitinophagia</taxon>
        <taxon>Chitinophagales</taxon>
        <taxon>Chitinophagaceae</taxon>
        <taxon>Chitinophaga</taxon>
    </lineage>
</organism>
<evidence type="ECO:0000313" key="1">
    <source>
        <dbReference type="EMBL" id="WZN39458.1"/>
    </source>
</evidence>
<sequence length="132" mass="14818">MKNTLITCTLVAATFLGACKKSKDDPSIQFNGEATVVSGEWMMNGVVPNPEEPRSAIVPKYQFGTNLRYTHTSGLYISPKTERGEYFVVERPPIGLYVLVMKPDNAAEYNIELRIMPDNAAMFGAQMYFRKK</sequence>
<dbReference type="PROSITE" id="PS51257">
    <property type="entry name" value="PROKAR_LIPOPROTEIN"/>
    <property type="match status" value="1"/>
</dbReference>
<dbReference type="EMBL" id="CP149822">
    <property type="protein sequence ID" value="WZN39458.1"/>
    <property type="molecule type" value="Genomic_DNA"/>
</dbReference>
<name>A0ABZ2YIM9_9BACT</name>
<dbReference type="RefSeq" id="WP_341834444.1">
    <property type="nucleotide sequence ID" value="NZ_CP149822.1"/>
</dbReference>
<evidence type="ECO:0000313" key="2">
    <source>
        <dbReference type="Proteomes" id="UP001485459"/>
    </source>
</evidence>
<proteinExistence type="predicted"/>
<keyword evidence="2" id="KW-1185">Reference proteome</keyword>
<protein>
    <recommendedName>
        <fullName evidence="3">Lipocalin-like domain-containing protein</fullName>
    </recommendedName>
</protein>
<dbReference type="Proteomes" id="UP001485459">
    <property type="component" value="Chromosome"/>
</dbReference>
<accession>A0ABZ2YIM9</accession>
<gene>
    <name evidence="1" type="ORF">WJU16_15760</name>
</gene>
<evidence type="ECO:0008006" key="3">
    <source>
        <dbReference type="Google" id="ProtNLM"/>
    </source>
</evidence>